<feature type="non-terminal residue" evidence="1">
    <location>
        <position position="69"/>
    </location>
</feature>
<proteinExistence type="predicted"/>
<dbReference type="EMBL" id="CASHTH010002122">
    <property type="protein sequence ID" value="CAI8025136.1"/>
    <property type="molecule type" value="Genomic_DNA"/>
</dbReference>
<gene>
    <name evidence="1" type="ORF">GBAR_LOCUS14550</name>
</gene>
<organism evidence="1 2">
    <name type="scientific">Geodia barretti</name>
    <name type="common">Barrett's horny sponge</name>
    <dbReference type="NCBI Taxonomy" id="519541"/>
    <lineage>
        <taxon>Eukaryota</taxon>
        <taxon>Metazoa</taxon>
        <taxon>Porifera</taxon>
        <taxon>Demospongiae</taxon>
        <taxon>Heteroscleromorpha</taxon>
        <taxon>Tetractinellida</taxon>
        <taxon>Astrophorina</taxon>
        <taxon>Geodiidae</taxon>
        <taxon>Geodia</taxon>
    </lineage>
</organism>
<protein>
    <submittedName>
        <fullName evidence="1">Uncharacterized protein</fullName>
    </submittedName>
</protein>
<accession>A0AA35WQ73</accession>
<dbReference type="AlphaFoldDB" id="A0AA35WQ73"/>
<comment type="caution">
    <text evidence="1">The sequence shown here is derived from an EMBL/GenBank/DDBJ whole genome shotgun (WGS) entry which is preliminary data.</text>
</comment>
<keyword evidence="2" id="KW-1185">Reference proteome</keyword>
<name>A0AA35WQ73_GEOBA</name>
<reference evidence="1" key="1">
    <citation type="submission" date="2023-03" db="EMBL/GenBank/DDBJ databases">
        <authorList>
            <person name="Steffen K."/>
            <person name="Cardenas P."/>
        </authorList>
    </citation>
    <scope>NUCLEOTIDE SEQUENCE</scope>
</reference>
<sequence length="69" mass="8089">MLQMRPPATYGIPPRYETEAKRKIQQLQGEYDDILALAKMEMAEVENLHYSTLCFVPNPKKEHQELVKK</sequence>
<dbReference type="Proteomes" id="UP001174909">
    <property type="component" value="Unassembled WGS sequence"/>
</dbReference>
<evidence type="ECO:0000313" key="2">
    <source>
        <dbReference type="Proteomes" id="UP001174909"/>
    </source>
</evidence>
<evidence type="ECO:0000313" key="1">
    <source>
        <dbReference type="EMBL" id="CAI8025136.1"/>
    </source>
</evidence>